<protein>
    <recommendedName>
        <fullName evidence="5">LRRCT domain-containing protein</fullName>
    </recommendedName>
</protein>
<dbReference type="InterPro" id="IPR050541">
    <property type="entry name" value="LRR_TM_domain-containing"/>
</dbReference>
<keyword evidence="1" id="KW-0433">Leucine-rich repeat</keyword>
<dbReference type="InterPro" id="IPR003591">
    <property type="entry name" value="Leu-rich_rpt_typical-subtyp"/>
</dbReference>
<dbReference type="EMBL" id="AJWK01003018">
    <property type="status" value="NOT_ANNOTATED_CDS"/>
    <property type="molecule type" value="Genomic_DNA"/>
</dbReference>
<dbReference type="EnsemblMetazoa" id="LLOJ000755-RA">
    <property type="protein sequence ID" value="LLOJ000755-PA"/>
    <property type="gene ID" value="LLOJ000755"/>
</dbReference>
<evidence type="ECO:0000259" key="5">
    <source>
        <dbReference type="SMART" id="SM00082"/>
    </source>
</evidence>
<evidence type="ECO:0000313" key="6">
    <source>
        <dbReference type="EnsemblMetazoa" id="LLOJ000755-PA"/>
    </source>
</evidence>
<dbReference type="Proteomes" id="UP000092461">
    <property type="component" value="Unassembled WGS sequence"/>
</dbReference>
<keyword evidence="4" id="KW-0472">Membrane</keyword>
<dbReference type="InterPro" id="IPR001611">
    <property type="entry name" value="Leu-rich_rpt"/>
</dbReference>
<name>A0A1B0C9Y3_LUTLO</name>
<dbReference type="SMART" id="SM00082">
    <property type="entry name" value="LRRCT"/>
    <property type="match status" value="1"/>
</dbReference>
<dbReference type="PROSITE" id="PS51450">
    <property type="entry name" value="LRR"/>
    <property type="match status" value="2"/>
</dbReference>
<dbReference type="InterPro" id="IPR032675">
    <property type="entry name" value="LRR_dom_sf"/>
</dbReference>
<keyword evidence="3" id="KW-0677">Repeat</keyword>
<dbReference type="SMART" id="SM00365">
    <property type="entry name" value="LRR_SD22"/>
    <property type="match status" value="4"/>
</dbReference>
<evidence type="ECO:0000256" key="4">
    <source>
        <dbReference type="SAM" id="Phobius"/>
    </source>
</evidence>
<dbReference type="VEuPathDB" id="VectorBase:LLOJ000755"/>
<feature type="transmembrane region" description="Helical" evidence="4">
    <location>
        <begin position="696"/>
        <end position="716"/>
    </location>
</feature>
<keyword evidence="4" id="KW-1133">Transmembrane helix</keyword>
<evidence type="ECO:0000256" key="1">
    <source>
        <dbReference type="ARBA" id="ARBA00022614"/>
    </source>
</evidence>
<reference evidence="6" key="1">
    <citation type="submission" date="2020-05" db="UniProtKB">
        <authorList>
            <consortium name="EnsemblMetazoa"/>
        </authorList>
    </citation>
    <scope>IDENTIFICATION</scope>
    <source>
        <strain evidence="6">Jacobina</strain>
    </source>
</reference>
<dbReference type="SUPFAM" id="SSF52058">
    <property type="entry name" value="L domain-like"/>
    <property type="match status" value="1"/>
</dbReference>
<accession>A0A1B0C9Y3</accession>
<evidence type="ECO:0000256" key="2">
    <source>
        <dbReference type="ARBA" id="ARBA00022729"/>
    </source>
</evidence>
<dbReference type="AlphaFoldDB" id="A0A1B0C9Y3"/>
<keyword evidence="7" id="KW-1185">Reference proteome</keyword>
<dbReference type="InterPro" id="IPR000483">
    <property type="entry name" value="Cys-rich_flank_reg_C"/>
</dbReference>
<keyword evidence="2" id="KW-0732">Signal</keyword>
<feature type="domain" description="LRRCT" evidence="5">
    <location>
        <begin position="448"/>
        <end position="501"/>
    </location>
</feature>
<evidence type="ECO:0000256" key="3">
    <source>
        <dbReference type="ARBA" id="ARBA00022737"/>
    </source>
</evidence>
<sequence>MRLQETERPYCSLIGRNLISTSFPRLLLLPLVLLEAGPLGGDVEERKMDDCVLGGCIQAPVMISAESVEPPQSDGAKFVNKADNRKRKVERKSIVIEPENLGQDWKCPNITRNRNLECGCDMPHTLRCSGDIHGLELIAQGLREAEYAVSLLDCTLKNVTFLSDARIFENVSLHGLVISSGEIKRVHRSAFVGLRTPLQALGLPNNALMGVPWNSLSPLVALDRLDLSNNRIKALGAADFSTLQRLTYLELSDNQISSISQRTFTPLKRLVTLKVNGNRLGDFPSSIQAIGQCLNLRELDLKSNSIKGPLTKKLLPGLSQLEALNLDKNVLTSVHNAALEGFPRLITLSMRHNQIDVLQDHAFLGLNSLQVLDLGYNGIVAISGASLLHLKRLVVLDMTHNFLRALTADLTAPLPALKELRLDGNDISIVAKNAMDASELHSLSLLDNPLSCDCTLKPFAEWLGRSVSIPAHDLLGAVCATPPALEGAPLLQVPVESLSCEASDGDFDNANVLDQLETLSNTTSTHIRDYSDVITLRELKLQPDYSLSLTWNILVTEYTCDAIFVYKETNIHEILLDHSPIHCEPLAATDGSIVVVNLGDSSTLTIGDSYRFCLVLLKKGQTELVVGCSNITRLMPTMPQPTDISTFDRVTAAEELLVPRLTSVEEANGTGAAEAKTLVENQTVAFFNNVHINKSFLPGLALGVLIMSVLVLIWGATKLKQSRHAPTVATCYTASGNGVAGSCQDAENHNNRYFKLQATTSL</sequence>
<dbReference type="Gene3D" id="3.80.10.10">
    <property type="entry name" value="Ribonuclease Inhibitor"/>
    <property type="match status" value="2"/>
</dbReference>
<dbReference type="PANTHER" id="PTHR24369">
    <property type="entry name" value="ANTIGEN BSP, PUTATIVE-RELATED"/>
    <property type="match status" value="1"/>
</dbReference>
<evidence type="ECO:0000313" key="7">
    <source>
        <dbReference type="Proteomes" id="UP000092461"/>
    </source>
</evidence>
<keyword evidence="4" id="KW-0812">Transmembrane</keyword>
<dbReference type="PANTHER" id="PTHR24369:SF210">
    <property type="entry name" value="CHAOPTIN-RELATED"/>
    <property type="match status" value="1"/>
</dbReference>
<dbReference type="GO" id="GO:0005886">
    <property type="term" value="C:plasma membrane"/>
    <property type="evidence" value="ECO:0007669"/>
    <property type="project" value="TreeGrafter"/>
</dbReference>
<proteinExistence type="predicted"/>
<dbReference type="SMART" id="SM00369">
    <property type="entry name" value="LRR_TYP"/>
    <property type="match status" value="8"/>
</dbReference>
<organism evidence="6 7">
    <name type="scientific">Lutzomyia longipalpis</name>
    <name type="common">Sand fly</name>
    <dbReference type="NCBI Taxonomy" id="7200"/>
    <lineage>
        <taxon>Eukaryota</taxon>
        <taxon>Metazoa</taxon>
        <taxon>Ecdysozoa</taxon>
        <taxon>Arthropoda</taxon>
        <taxon>Hexapoda</taxon>
        <taxon>Insecta</taxon>
        <taxon>Pterygota</taxon>
        <taxon>Neoptera</taxon>
        <taxon>Endopterygota</taxon>
        <taxon>Diptera</taxon>
        <taxon>Nematocera</taxon>
        <taxon>Psychodoidea</taxon>
        <taxon>Psychodidae</taxon>
        <taxon>Lutzomyia</taxon>
        <taxon>Lutzomyia</taxon>
    </lineage>
</organism>
<dbReference type="VEuPathDB" id="VectorBase:LLONM1_002410"/>
<dbReference type="Pfam" id="PF13855">
    <property type="entry name" value="LRR_8"/>
    <property type="match status" value="2"/>
</dbReference>